<dbReference type="PANTHER" id="PTHR30238">
    <property type="entry name" value="MEMBRANE BOUND PREDICTED REDOX MODULATOR"/>
    <property type="match status" value="1"/>
</dbReference>
<keyword evidence="5 6" id="KW-0472">Membrane</keyword>
<evidence type="ECO:0000256" key="6">
    <source>
        <dbReference type="SAM" id="Phobius"/>
    </source>
</evidence>
<dbReference type="RefSeq" id="WP_307493504.1">
    <property type="nucleotide sequence ID" value="NZ_JAUSVB010000004.1"/>
</dbReference>
<feature type="transmembrane region" description="Helical" evidence="6">
    <location>
        <begin position="69"/>
        <end position="91"/>
    </location>
</feature>
<evidence type="ECO:0000313" key="8">
    <source>
        <dbReference type="Proteomes" id="UP001239626"/>
    </source>
</evidence>
<comment type="caution">
    <text evidence="7">The sequence shown here is derived from an EMBL/GenBank/DDBJ whole genome shotgun (WGS) entry which is preliminary data.</text>
</comment>
<feature type="transmembrane region" description="Helical" evidence="6">
    <location>
        <begin position="256"/>
        <end position="279"/>
    </location>
</feature>
<dbReference type="EMBL" id="JAUSVB010000004">
    <property type="protein sequence ID" value="MDQ0374679.1"/>
    <property type="molecule type" value="Genomic_DNA"/>
</dbReference>
<evidence type="ECO:0000256" key="2">
    <source>
        <dbReference type="ARBA" id="ARBA00007511"/>
    </source>
</evidence>
<feature type="transmembrane region" description="Helical" evidence="6">
    <location>
        <begin position="228"/>
        <end position="249"/>
    </location>
</feature>
<feature type="transmembrane region" description="Helical" evidence="6">
    <location>
        <begin position="299"/>
        <end position="321"/>
    </location>
</feature>
<organism evidence="7 8">
    <name type="scientific">Cellulomonas humilata</name>
    <dbReference type="NCBI Taxonomy" id="144055"/>
    <lineage>
        <taxon>Bacteria</taxon>
        <taxon>Bacillati</taxon>
        <taxon>Actinomycetota</taxon>
        <taxon>Actinomycetes</taxon>
        <taxon>Micrococcales</taxon>
        <taxon>Cellulomonadaceae</taxon>
        <taxon>Cellulomonas</taxon>
    </lineage>
</organism>
<dbReference type="InterPro" id="IPR005496">
    <property type="entry name" value="Integral_membrane_TerC"/>
</dbReference>
<keyword evidence="8" id="KW-1185">Reference proteome</keyword>
<keyword evidence="4 6" id="KW-1133">Transmembrane helix</keyword>
<name>A0ABU0EHI9_9CELL</name>
<dbReference type="NCBIfam" id="TIGR03718">
    <property type="entry name" value="R_switched_Alx"/>
    <property type="match status" value="1"/>
</dbReference>
<proteinExistence type="inferred from homology"/>
<sequence length="335" mass="37304">MDVSGWVWAATAVFVVGLIFFDFFAHVRTPHAPSFQESARWSIFYIALALMFGVVVGMAWGWGPGTEYFAGYITEKSLSVDNLFVFLIIMTKFAVPREYQQKVLLVGVVIALILRTVFILAGAAAIEQFSWVFYIFGGFLVYTAVKLAREHHDAEHPDPREERDGIAVRLFKRLVPTVEEYHGDRLTVRIDGKRFFTPMLVVMVAIGSTDVLFALDSIPAIYGLTEEPYIVFTANAFALLGLRQLYFLIGGLLERLIYLSQGLAVILGFIGVKLVLHALHVNELPFINNGEPVEWAPEIPIWLSLTVILGTLVVATVLSLLKTRSDASIASKTES</sequence>
<keyword evidence="3 6" id="KW-0812">Transmembrane</keyword>
<evidence type="ECO:0000256" key="5">
    <source>
        <dbReference type="ARBA" id="ARBA00023136"/>
    </source>
</evidence>
<comment type="subcellular location">
    <subcellularLocation>
        <location evidence="1">Membrane</location>
        <topology evidence="1">Multi-pass membrane protein</topology>
    </subcellularLocation>
</comment>
<feature type="transmembrane region" description="Helical" evidence="6">
    <location>
        <begin position="39"/>
        <end position="63"/>
    </location>
</feature>
<comment type="similarity">
    <text evidence="2">Belongs to the TerC family.</text>
</comment>
<dbReference type="InterPro" id="IPR022369">
    <property type="entry name" value="Integral_membrane_TerC_rswitch"/>
</dbReference>
<dbReference type="PANTHER" id="PTHR30238:SF0">
    <property type="entry name" value="THYLAKOID MEMBRANE PROTEIN TERC, CHLOROPLASTIC"/>
    <property type="match status" value="1"/>
</dbReference>
<accession>A0ABU0EHI9</accession>
<evidence type="ECO:0000256" key="4">
    <source>
        <dbReference type="ARBA" id="ARBA00022989"/>
    </source>
</evidence>
<feature type="transmembrane region" description="Helical" evidence="6">
    <location>
        <begin position="131"/>
        <end position="148"/>
    </location>
</feature>
<evidence type="ECO:0000256" key="1">
    <source>
        <dbReference type="ARBA" id="ARBA00004141"/>
    </source>
</evidence>
<evidence type="ECO:0000313" key="7">
    <source>
        <dbReference type="EMBL" id="MDQ0374679.1"/>
    </source>
</evidence>
<evidence type="ECO:0000256" key="3">
    <source>
        <dbReference type="ARBA" id="ARBA00022692"/>
    </source>
</evidence>
<protein>
    <submittedName>
        <fullName evidence="7">Tellurite resistance protein TerC</fullName>
    </submittedName>
</protein>
<gene>
    <name evidence="7" type="ORF">J2X26_003006</name>
</gene>
<feature type="transmembrane region" description="Helical" evidence="6">
    <location>
        <begin position="103"/>
        <end position="125"/>
    </location>
</feature>
<feature type="transmembrane region" description="Helical" evidence="6">
    <location>
        <begin position="195"/>
        <end position="222"/>
    </location>
</feature>
<reference evidence="7 8" key="1">
    <citation type="submission" date="2023-07" db="EMBL/GenBank/DDBJ databases">
        <title>Sorghum-associated microbial communities from plants grown in Nebraska, USA.</title>
        <authorList>
            <person name="Schachtman D."/>
        </authorList>
    </citation>
    <scope>NUCLEOTIDE SEQUENCE [LARGE SCALE GENOMIC DNA]</scope>
    <source>
        <strain evidence="7 8">BE332</strain>
    </source>
</reference>
<dbReference type="Proteomes" id="UP001239626">
    <property type="component" value="Unassembled WGS sequence"/>
</dbReference>
<feature type="transmembrane region" description="Helical" evidence="6">
    <location>
        <begin position="6"/>
        <end position="27"/>
    </location>
</feature>
<dbReference type="Pfam" id="PF03741">
    <property type="entry name" value="TerC"/>
    <property type="match status" value="1"/>
</dbReference>